<dbReference type="OrthoDB" id="9808822at2"/>
<dbReference type="InterPro" id="IPR003495">
    <property type="entry name" value="CobW/HypB/UreG_nucleotide-bd"/>
</dbReference>
<dbReference type="PANTHER" id="PTHR13748">
    <property type="entry name" value="COBW-RELATED"/>
    <property type="match status" value="1"/>
</dbReference>
<dbReference type="RefSeq" id="WP_093326550.1">
    <property type="nucleotide sequence ID" value="NZ_FOAF01000004.1"/>
</dbReference>
<dbReference type="Pfam" id="PF02492">
    <property type="entry name" value="cobW"/>
    <property type="match status" value="1"/>
</dbReference>
<dbReference type="Proteomes" id="UP000199421">
    <property type="component" value="Unassembled WGS sequence"/>
</dbReference>
<protein>
    <submittedName>
        <fullName evidence="2">CobW/HypB/UreG, nucleotide-binding domain</fullName>
    </submittedName>
</protein>
<evidence type="ECO:0000313" key="3">
    <source>
        <dbReference type="Proteomes" id="UP000199421"/>
    </source>
</evidence>
<gene>
    <name evidence="2" type="ORF">SAMN05661044_03395</name>
</gene>
<dbReference type="InterPro" id="IPR027417">
    <property type="entry name" value="P-loop_NTPase"/>
</dbReference>
<dbReference type="PANTHER" id="PTHR13748:SF62">
    <property type="entry name" value="COBW DOMAIN-CONTAINING PROTEIN"/>
    <property type="match status" value="1"/>
</dbReference>
<organism evidence="2 3">
    <name type="scientific">Olivibacter domesticus</name>
    <name type="common">Pseudosphingobacterium domesticum</name>
    <dbReference type="NCBI Taxonomy" id="407022"/>
    <lineage>
        <taxon>Bacteria</taxon>
        <taxon>Pseudomonadati</taxon>
        <taxon>Bacteroidota</taxon>
        <taxon>Sphingobacteriia</taxon>
        <taxon>Sphingobacteriales</taxon>
        <taxon>Sphingobacteriaceae</taxon>
        <taxon>Olivibacter</taxon>
    </lineage>
</organism>
<proteinExistence type="predicted"/>
<feature type="domain" description="CobW/HypB/UreG nucleotide-binding" evidence="1">
    <location>
        <begin position="3"/>
        <end position="179"/>
    </location>
</feature>
<sequence>MHVNILGGFLGSGKTTAINQACKLLQSEGKRVGVITNDQGTQLVDTAFINHNGIATKEVTGSCFCCNFEAFERNIAQLAEGFQVDVIFAESVGSCTDLVSTILNPLSIYHQELKVTLSVFADAAMLPVLIGQSKLFKDSVNYIYRKQLEEADIIVVNKIDLLSSDRLLELQYLIKNKFPHKEIIYQNSLDEKSILQWLDQIGKFNYTAERTSLTIDYDLYGEGEAALTWLDYLLIIESDDNTHKACELLMEQIYKQVNSYALPIGHLKFLITGKDLVRKISFTARSSQENEQKIDNWQENSVEMLINARIQCDPIILKTIVNDALSTIEMETNVRIEIKAADVFLPGYPKPTHRIIT</sequence>
<dbReference type="EMBL" id="FOAF01000004">
    <property type="protein sequence ID" value="SEL80408.1"/>
    <property type="molecule type" value="Genomic_DNA"/>
</dbReference>
<dbReference type="InterPro" id="IPR051316">
    <property type="entry name" value="Zinc-reg_GTPase_activator"/>
</dbReference>
<dbReference type="Gene3D" id="3.40.50.300">
    <property type="entry name" value="P-loop containing nucleotide triphosphate hydrolases"/>
    <property type="match status" value="1"/>
</dbReference>
<evidence type="ECO:0000313" key="2">
    <source>
        <dbReference type="EMBL" id="SEL80408.1"/>
    </source>
</evidence>
<dbReference type="AlphaFoldDB" id="A0A1H7T6P9"/>
<evidence type="ECO:0000259" key="1">
    <source>
        <dbReference type="Pfam" id="PF02492"/>
    </source>
</evidence>
<dbReference type="STRING" id="407022.SAMN05661044_03395"/>
<name>A0A1H7T6P9_OLID1</name>
<dbReference type="GO" id="GO:0005737">
    <property type="term" value="C:cytoplasm"/>
    <property type="evidence" value="ECO:0007669"/>
    <property type="project" value="TreeGrafter"/>
</dbReference>
<reference evidence="3" key="1">
    <citation type="submission" date="2016-10" db="EMBL/GenBank/DDBJ databases">
        <authorList>
            <person name="Varghese N."/>
            <person name="Submissions S."/>
        </authorList>
    </citation>
    <scope>NUCLEOTIDE SEQUENCE [LARGE SCALE GENOMIC DNA]</scope>
    <source>
        <strain evidence="3">DSM 18733</strain>
    </source>
</reference>
<accession>A0A1H7T6P9</accession>
<dbReference type="SUPFAM" id="SSF52540">
    <property type="entry name" value="P-loop containing nucleoside triphosphate hydrolases"/>
    <property type="match status" value="1"/>
</dbReference>
<keyword evidence="3" id="KW-1185">Reference proteome</keyword>